<gene>
    <name evidence="2" type="ORF">G5575_11520</name>
</gene>
<name>A0A6M1SLZ5_9HYPH</name>
<dbReference type="AlphaFoldDB" id="A0A6M1SLZ5"/>
<dbReference type="InterPro" id="IPR032347">
    <property type="entry name" value="DUF4864"/>
</dbReference>
<evidence type="ECO:0000256" key="1">
    <source>
        <dbReference type="SAM" id="SignalP"/>
    </source>
</evidence>
<comment type="caution">
    <text evidence="2">The sequence shown here is derived from an EMBL/GenBank/DDBJ whole genome shotgun (WGS) entry which is preliminary data.</text>
</comment>
<reference evidence="2 3" key="1">
    <citation type="submission" date="2020-02" db="EMBL/GenBank/DDBJ databases">
        <authorList>
            <person name="Khan S.A."/>
            <person name="Jeon C.O."/>
            <person name="Chun B.H."/>
        </authorList>
    </citation>
    <scope>NUCLEOTIDE SEQUENCE [LARGE SCALE GENOMIC DNA]</scope>
    <source>
        <strain evidence="2 3">H239</strain>
    </source>
</reference>
<evidence type="ECO:0000313" key="3">
    <source>
        <dbReference type="Proteomes" id="UP000474802"/>
    </source>
</evidence>
<dbReference type="EMBL" id="JAALFG010000002">
    <property type="protein sequence ID" value="NGP18208.1"/>
    <property type="molecule type" value="Genomic_DNA"/>
</dbReference>
<dbReference type="Pfam" id="PF16156">
    <property type="entry name" value="DUF4864"/>
    <property type="match status" value="1"/>
</dbReference>
<feature type="signal peptide" evidence="1">
    <location>
        <begin position="1"/>
        <end position="19"/>
    </location>
</feature>
<reference evidence="2 3" key="2">
    <citation type="submission" date="2020-03" db="EMBL/GenBank/DDBJ databases">
        <title>Devosia chinhatensis sp. nov., isolated from a hexachlorocyclohexane (HCH) dump site in India.</title>
        <authorList>
            <person name="Kumar M."/>
            <person name="Lal R."/>
        </authorList>
    </citation>
    <scope>NUCLEOTIDE SEQUENCE [LARGE SCALE GENOMIC DNA]</scope>
    <source>
        <strain evidence="2 3">H239</strain>
    </source>
</reference>
<proteinExistence type="predicted"/>
<keyword evidence="3" id="KW-1185">Reference proteome</keyword>
<evidence type="ECO:0000313" key="2">
    <source>
        <dbReference type="EMBL" id="NGP18208.1"/>
    </source>
</evidence>
<sequence>MRAVLGLVLSVLAVNPLLAQEAETPWRDAVNAQIEAFRTGDAETALEYAGAAFKNTYKDAASFLADVERAGYAPIVSSRTHSFGSFREFGETAVIQIVNLVGPDQSLYEAAYQLANEPDEGWRVQGVVMRKTEGMGI</sequence>
<protein>
    <submittedName>
        <fullName evidence="2">DUF4864 domain-containing protein</fullName>
    </submittedName>
</protein>
<organism evidence="2 3">
    <name type="scientific">Devosia aurantiaca</name>
    <dbReference type="NCBI Taxonomy" id="2714858"/>
    <lineage>
        <taxon>Bacteria</taxon>
        <taxon>Pseudomonadati</taxon>
        <taxon>Pseudomonadota</taxon>
        <taxon>Alphaproteobacteria</taxon>
        <taxon>Hyphomicrobiales</taxon>
        <taxon>Devosiaceae</taxon>
        <taxon>Devosia</taxon>
    </lineage>
</organism>
<dbReference type="RefSeq" id="WP_164534436.1">
    <property type="nucleotide sequence ID" value="NZ_JAALFG010000002.1"/>
</dbReference>
<dbReference type="Proteomes" id="UP000474802">
    <property type="component" value="Unassembled WGS sequence"/>
</dbReference>
<accession>A0A6M1SLZ5</accession>
<feature type="chain" id="PRO_5027111349" evidence="1">
    <location>
        <begin position="20"/>
        <end position="137"/>
    </location>
</feature>
<keyword evidence="1" id="KW-0732">Signal</keyword>